<name>A0A2D3V9V1_9PEZI</name>
<evidence type="ECO:0000256" key="5">
    <source>
        <dbReference type="ARBA" id="ARBA00023136"/>
    </source>
</evidence>
<dbReference type="InterPro" id="IPR045225">
    <property type="entry name" value="Uracil/uridine/allantoin_perm"/>
</dbReference>
<dbReference type="GeneID" id="35604486"/>
<evidence type="ECO:0000256" key="6">
    <source>
        <dbReference type="SAM" id="Phobius"/>
    </source>
</evidence>
<protein>
    <submittedName>
        <fullName evidence="7">Related to uracil permease</fullName>
    </submittedName>
</protein>
<proteinExistence type="inferred from homology"/>
<organism evidence="7 8">
    <name type="scientific">Ramularia collo-cygni</name>
    <dbReference type="NCBI Taxonomy" id="112498"/>
    <lineage>
        <taxon>Eukaryota</taxon>
        <taxon>Fungi</taxon>
        <taxon>Dikarya</taxon>
        <taxon>Ascomycota</taxon>
        <taxon>Pezizomycotina</taxon>
        <taxon>Dothideomycetes</taxon>
        <taxon>Dothideomycetidae</taxon>
        <taxon>Mycosphaerellales</taxon>
        <taxon>Mycosphaerellaceae</taxon>
        <taxon>Ramularia</taxon>
    </lineage>
</organism>
<dbReference type="Gene3D" id="1.10.4160.10">
    <property type="entry name" value="Hydantoin permease"/>
    <property type="match status" value="1"/>
</dbReference>
<feature type="transmembrane region" description="Helical" evidence="6">
    <location>
        <begin position="190"/>
        <end position="209"/>
    </location>
</feature>
<dbReference type="PANTHER" id="PTHR30618:SF4">
    <property type="entry name" value="ALLANTOIN PERMEASE"/>
    <property type="match status" value="1"/>
</dbReference>
<comment type="subcellular location">
    <subcellularLocation>
        <location evidence="1">Membrane</location>
        <topology evidence="1">Multi-pass membrane protein</topology>
    </subcellularLocation>
</comment>
<accession>A0A2D3V9V1</accession>
<feature type="transmembrane region" description="Helical" evidence="6">
    <location>
        <begin position="229"/>
        <end position="247"/>
    </location>
</feature>
<sequence length="547" mass="60572">MYMHFRLQTKDSSRWINEDIRPLPPDRRKWTTRTYIGFWLAWHVSIINVTIGSGLVALGLAVWQVMIAIIVARAIIAAVAILCGYIGADWHIGFPVYSRALWGMYGSYVPVIQRILCGIVGIAVQSYFGGTCIVAILSAIFPSFHRMANSLPASAVVDTKSLIGWILFNLMTIAFVIGRLERTQFVRIFVWLNTYSFLTFLAIMIWTLVRAGGGGQLLSNGSLPNVDVGWGMCQAITTVVGSIAIGLMSQPDFTRFANTSRAQVTGQWTSIMIFGTLMPFIGCVIASATASIYEKPIWNPTELLLQWLADEYSPGSRAAAFFAGLGLLASQLVLNSLENCFSTGIDLACIVPKYLNIRRGALLALAVACTACPWQLLTNASTFLNIVSSYTVVVAPMLGIQICDYWILRKRRVQLSALYDSDPQAAYYYFHGWNWRPILVWIVSWTPQLPGFINAIEPSIQVPIGATRLFQLSFLFGGTLGFCLFYIVNLVFPPGNMGQVDDVDYFATFSSSEWDLMDIKNETALNKHGSDIGKVSNESQEQAGERV</sequence>
<keyword evidence="3 6" id="KW-0812">Transmembrane</keyword>
<feature type="transmembrane region" description="Helical" evidence="6">
    <location>
        <begin position="268"/>
        <end position="293"/>
    </location>
</feature>
<dbReference type="EMBL" id="FJUY01000017">
    <property type="protein sequence ID" value="CZT23700.1"/>
    <property type="molecule type" value="Genomic_DNA"/>
</dbReference>
<dbReference type="PANTHER" id="PTHR30618">
    <property type="entry name" value="NCS1 FAMILY PURINE/PYRIMIDINE TRANSPORTER"/>
    <property type="match status" value="1"/>
</dbReference>
<feature type="transmembrane region" description="Helical" evidence="6">
    <location>
        <begin position="36"/>
        <end position="61"/>
    </location>
</feature>
<evidence type="ECO:0000313" key="8">
    <source>
        <dbReference type="Proteomes" id="UP000225277"/>
    </source>
</evidence>
<evidence type="ECO:0000256" key="2">
    <source>
        <dbReference type="ARBA" id="ARBA00008974"/>
    </source>
</evidence>
<evidence type="ECO:0000256" key="1">
    <source>
        <dbReference type="ARBA" id="ARBA00004141"/>
    </source>
</evidence>
<dbReference type="GO" id="GO:0015205">
    <property type="term" value="F:nucleobase transmembrane transporter activity"/>
    <property type="evidence" value="ECO:0007669"/>
    <property type="project" value="TreeGrafter"/>
</dbReference>
<dbReference type="Pfam" id="PF02133">
    <property type="entry name" value="Transp_cyt_pur"/>
    <property type="match status" value="1"/>
</dbReference>
<keyword evidence="5 6" id="KW-0472">Membrane</keyword>
<feature type="transmembrane region" description="Helical" evidence="6">
    <location>
        <begin position="115"/>
        <end position="141"/>
    </location>
</feature>
<evidence type="ECO:0000313" key="7">
    <source>
        <dbReference type="EMBL" id="CZT23700.1"/>
    </source>
</evidence>
<dbReference type="InterPro" id="IPR001248">
    <property type="entry name" value="Pur-cyt_permease"/>
</dbReference>
<feature type="transmembrane region" description="Helical" evidence="6">
    <location>
        <begin position="383"/>
        <end position="408"/>
    </location>
</feature>
<comment type="similarity">
    <text evidence="2">Belongs to the purine-cytosine permease (2.A.39) family.</text>
</comment>
<evidence type="ECO:0000256" key="3">
    <source>
        <dbReference type="ARBA" id="ARBA00022692"/>
    </source>
</evidence>
<dbReference type="Proteomes" id="UP000225277">
    <property type="component" value="Unassembled WGS sequence"/>
</dbReference>
<feature type="transmembrane region" description="Helical" evidence="6">
    <location>
        <begin position="357"/>
        <end position="377"/>
    </location>
</feature>
<dbReference type="GO" id="GO:0005886">
    <property type="term" value="C:plasma membrane"/>
    <property type="evidence" value="ECO:0007669"/>
    <property type="project" value="TreeGrafter"/>
</dbReference>
<reference evidence="7 8" key="1">
    <citation type="submission" date="2016-03" db="EMBL/GenBank/DDBJ databases">
        <authorList>
            <person name="Ploux O."/>
        </authorList>
    </citation>
    <scope>NUCLEOTIDE SEQUENCE [LARGE SCALE GENOMIC DNA]</scope>
    <source>
        <strain evidence="7 8">URUG2</strain>
    </source>
</reference>
<keyword evidence="4 6" id="KW-1133">Transmembrane helix</keyword>
<dbReference type="RefSeq" id="XP_023630424.1">
    <property type="nucleotide sequence ID" value="XM_023774656.1"/>
</dbReference>
<keyword evidence="8" id="KW-1185">Reference proteome</keyword>
<dbReference type="OrthoDB" id="2018619at2759"/>
<feature type="transmembrane region" description="Helical" evidence="6">
    <location>
        <begin position="161"/>
        <end position="178"/>
    </location>
</feature>
<dbReference type="AlphaFoldDB" id="A0A2D3V9V1"/>
<feature type="transmembrane region" description="Helical" evidence="6">
    <location>
        <begin position="318"/>
        <end position="337"/>
    </location>
</feature>
<gene>
    <name evidence="7" type="ORF">RCC_09415</name>
</gene>
<feature type="transmembrane region" description="Helical" evidence="6">
    <location>
        <begin position="67"/>
        <end position="94"/>
    </location>
</feature>
<feature type="transmembrane region" description="Helical" evidence="6">
    <location>
        <begin position="469"/>
        <end position="492"/>
    </location>
</feature>
<evidence type="ECO:0000256" key="4">
    <source>
        <dbReference type="ARBA" id="ARBA00022989"/>
    </source>
</evidence>